<dbReference type="STRING" id="177199.A0A420Y951"/>
<dbReference type="OrthoDB" id="310217at2759"/>
<dbReference type="InterPro" id="IPR011990">
    <property type="entry name" value="TPR-like_helical_dom_sf"/>
</dbReference>
<keyword evidence="10 11" id="KW-0968">Cytoplasmic vesicle</keyword>
<comment type="subcellular location">
    <subcellularLocation>
        <location evidence="2">Cytoplasmic vesicle</location>
        <location evidence="2">COPI-coated vesicle membrane</location>
        <topology evidence="2">Peripheral membrane protein</topology>
        <orientation evidence="2">Cytoplasmic side</orientation>
    </subcellularLocation>
    <subcellularLocation>
        <location evidence="1">Golgi apparatus membrane</location>
        <topology evidence="1">Peripheral membrane protein</topology>
        <orientation evidence="1">Cytoplasmic side</orientation>
    </subcellularLocation>
</comment>
<evidence type="ECO:0000256" key="6">
    <source>
        <dbReference type="ARBA" id="ARBA00022892"/>
    </source>
</evidence>
<dbReference type="EMBL" id="QVQW01000031">
    <property type="protein sequence ID" value="RKU44393.1"/>
    <property type="molecule type" value="Genomic_DNA"/>
</dbReference>
<dbReference type="Pfam" id="PF04733">
    <property type="entry name" value="Coatomer_E"/>
    <property type="match status" value="1"/>
</dbReference>
<evidence type="ECO:0000256" key="11">
    <source>
        <dbReference type="PIRNR" id="PIRNR016478"/>
    </source>
</evidence>
<name>A0A420Y951_9PEZI</name>
<comment type="similarity">
    <text evidence="3 11">Belongs to the COPE family.</text>
</comment>
<evidence type="ECO:0000256" key="9">
    <source>
        <dbReference type="ARBA" id="ARBA00023136"/>
    </source>
</evidence>
<keyword evidence="8 11" id="KW-0333">Golgi apparatus</keyword>
<evidence type="ECO:0000256" key="1">
    <source>
        <dbReference type="ARBA" id="ARBA00004255"/>
    </source>
</evidence>
<evidence type="ECO:0000256" key="3">
    <source>
        <dbReference type="ARBA" id="ARBA00008827"/>
    </source>
</evidence>
<evidence type="ECO:0000256" key="8">
    <source>
        <dbReference type="ARBA" id="ARBA00023034"/>
    </source>
</evidence>
<evidence type="ECO:0000256" key="2">
    <source>
        <dbReference type="ARBA" id="ARBA00004347"/>
    </source>
</evidence>
<keyword evidence="9 11" id="KW-0472">Membrane</keyword>
<dbReference type="GO" id="GO:0006888">
    <property type="term" value="P:endoplasmic reticulum to Golgi vesicle-mediated transport"/>
    <property type="evidence" value="ECO:0007669"/>
    <property type="project" value="TreeGrafter"/>
</dbReference>
<comment type="function">
    <text evidence="11">The coatomer is a cytosolic protein complex that binds to dilysine motifs and reversibly associates with Golgi non-clathrin-coated vesicles, which further mediate biosynthetic protein transport from the ER, via the Golgi up to the trans Golgi network. The coatomer complex is required for budding from Golgi membranes, and is essential for the retrograde Golgi-to-ER transport of dilysine-tagged proteins.</text>
</comment>
<keyword evidence="7 11" id="KW-0653">Protein transport</keyword>
<keyword evidence="13" id="KW-1185">Reference proteome</keyword>
<dbReference type="SUPFAM" id="SSF48452">
    <property type="entry name" value="TPR-like"/>
    <property type="match status" value="1"/>
</dbReference>
<dbReference type="GO" id="GO:0006890">
    <property type="term" value="P:retrograde vesicle-mediated transport, Golgi to endoplasmic reticulum"/>
    <property type="evidence" value="ECO:0007669"/>
    <property type="project" value="UniProtKB-UniRule"/>
</dbReference>
<evidence type="ECO:0000256" key="10">
    <source>
        <dbReference type="ARBA" id="ARBA00023329"/>
    </source>
</evidence>
<keyword evidence="5 11" id="KW-0963">Cytoplasm</keyword>
<keyword evidence="4 11" id="KW-0813">Transport</keyword>
<dbReference type="Proteomes" id="UP000275385">
    <property type="component" value="Unassembled WGS sequence"/>
</dbReference>
<dbReference type="GO" id="GO:0000139">
    <property type="term" value="C:Golgi membrane"/>
    <property type="evidence" value="ECO:0007669"/>
    <property type="project" value="UniProtKB-SubCell"/>
</dbReference>
<proteinExistence type="inferred from homology"/>
<dbReference type="PANTHER" id="PTHR10805:SF0">
    <property type="entry name" value="COATOMER SUBUNIT EPSILON"/>
    <property type="match status" value="1"/>
</dbReference>
<evidence type="ECO:0000313" key="12">
    <source>
        <dbReference type="EMBL" id="RKU44393.1"/>
    </source>
</evidence>
<evidence type="ECO:0000313" key="13">
    <source>
        <dbReference type="Proteomes" id="UP000275385"/>
    </source>
</evidence>
<dbReference type="InterPro" id="IPR006822">
    <property type="entry name" value="Coatomer_esu"/>
</dbReference>
<evidence type="ECO:0000256" key="7">
    <source>
        <dbReference type="ARBA" id="ARBA00022927"/>
    </source>
</evidence>
<keyword evidence="6 11" id="KW-0931">ER-Golgi transport</keyword>
<comment type="caution">
    <text evidence="12">The sequence shown here is derived from an EMBL/GenBank/DDBJ whole genome shotgun (WGS) entry which is preliminary data.</text>
</comment>
<reference evidence="12 13" key="1">
    <citation type="submission" date="2018-08" db="EMBL/GenBank/DDBJ databases">
        <title>Draft genome of the lignicolous fungus Coniochaeta pulveracea.</title>
        <authorList>
            <person name="Borstlap C.J."/>
            <person name="De Witt R.N."/>
            <person name="Botha A."/>
            <person name="Volschenk H."/>
        </authorList>
    </citation>
    <scope>NUCLEOTIDE SEQUENCE [LARGE SCALE GENOMIC DNA]</scope>
    <source>
        <strain evidence="12 13">CAB683</strain>
    </source>
</reference>
<protein>
    <recommendedName>
        <fullName evidence="11">Coatomer subunit epsilon</fullName>
    </recommendedName>
</protein>
<dbReference type="PANTHER" id="PTHR10805">
    <property type="entry name" value="COATOMER SUBUNIT EPSILON"/>
    <property type="match status" value="1"/>
</dbReference>
<dbReference type="GO" id="GO:0015031">
    <property type="term" value="P:protein transport"/>
    <property type="evidence" value="ECO:0007669"/>
    <property type="project" value="UniProtKB-UniRule"/>
</dbReference>
<accession>A0A420Y951</accession>
<dbReference type="GO" id="GO:0030126">
    <property type="term" value="C:COPI vesicle coat"/>
    <property type="evidence" value="ECO:0007669"/>
    <property type="project" value="TreeGrafter"/>
</dbReference>
<dbReference type="AlphaFoldDB" id="A0A420Y951"/>
<dbReference type="GO" id="GO:0005198">
    <property type="term" value="F:structural molecule activity"/>
    <property type="evidence" value="ECO:0007669"/>
    <property type="project" value="UniProtKB-UniRule"/>
</dbReference>
<dbReference type="PIRSF" id="PIRSF016478">
    <property type="entry name" value="Coatomer_esu"/>
    <property type="match status" value="1"/>
</dbReference>
<dbReference type="Gene3D" id="1.25.40.10">
    <property type="entry name" value="Tetratricopeptide repeat domain"/>
    <property type="match status" value="1"/>
</dbReference>
<evidence type="ECO:0000256" key="4">
    <source>
        <dbReference type="ARBA" id="ARBA00022448"/>
    </source>
</evidence>
<evidence type="ECO:0000256" key="5">
    <source>
        <dbReference type="ARBA" id="ARBA00022490"/>
    </source>
</evidence>
<gene>
    <name evidence="12" type="ORF">DL546_004590</name>
</gene>
<organism evidence="12 13">
    <name type="scientific">Coniochaeta pulveracea</name>
    <dbReference type="NCBI Taxonomy" id="177199"/>
    <lineage>
        <taxon>Eukaryota</taxon>
        <taxon>Fungi</taxon>
        <taxon>Dikarya</taxon>
        <taxon>Ascomycota</taxon>
        <taxon>Pezizomycotina</taxon>
        <taxon>Sordariomycetes</taxon>
        <taxon>Sordariomycetidae</taxon>
        <taxon>Coniochaetales</taxon>
        <taxon>Coniochaetaceae</taxon>
        <taxon>Coniochaeta</taxon>
    </lineage>
</organism>
<dbReference type="GO" id="GO:0006891">
    <property type="term" value="P:intra-Golgi vesicle-mediated transport"/>
    <property type="evidence" value="ECO:0007669"/>
    <property type="project" value="TreeGrafter"/>
</dbReference>
<sequence>MDPYSAEGELINIFNFFHQGQYQEVVDFDTSSLSPENHLPARLLQLRAQIQLGHAEDVEADVQGEKEPALIAVGALAQQTLGKGESAVSTIEKLAAEHGDNGAIQVIGGTVLAAAGKFEDALALLSRQEGNLEAVALIVHIHLQQNRTDLALKEVNAARRWAQDNLLVNLAEAWVGLRQGGDKYQQSFYVFEELAQAPATSSVQSLVSQAVSELHLGRTEEAQAALDQASSKGDNEAAVVANQTVLDTISGRDAKLSLEKLGTVAPHHQLLTDIAEKEDLFNKAAAKYRSVAA</sequence>